<dbReference type="Gene3D" id="1.10.246.220">
    <property type="match status" value="1"/>
</dbReference>
<dbReference type="OrthoDB" id="608866at2759"/>
<dbReference type="Pfam" id="PF00249">
    <property type="entry name" value="Myb_DNA-binding"/>
    <property type="match status" value="1"/>
</dbReference>
<dbReference type="SUPFAM" id="SSF54236">
    <property type="entry name" value="Ubiquitin-like"/>
    <property type="match status" value="1"/>
</dbReference>
<feature type="domain" description="Myb-like" evidence="3">
    <location>
        <begin position="237"/>
        <end position="291"/>
    </location>
</feature>
<dbReference type="RefSeq" id="XP_007511055.1">
    <property type="nucleotide sequence ID" value="XM_007510993.1"/>
</dbReference>
<dbReference type="SUPFAM" id="SSF46689">
    <property type="entry name" value="Homeodomain-like"/>
    <property type="match status" value="1"/>
</dbReference>
<feature type="compositionally biased region" description="Basic residues" evidence="2">
    <location>
        <begin position="20"/>
        <end position="42"/>
    </location>
</feature>
<gene>
    <name evidence="5" type="ORF">Bathy09g02110</name>
</gene>
<dbReference type="SMART" id="SM00717">
    <property type="entry name" value="SANT"/>
    <property type="match status" value="1"/>
</dbReference>
<dbReference type="CDD" id="cd11660">
    <property type="entry name" value="SANT_TRF"/>
    <property type="match status" value="1"/>
</dbReference>
<reference evidence="5 6" key="1">
    <citation type="submission" date="2011-10" db="EMBL/GenBank/DDBJ databases">
        <authorList>
            <person name="Genoscope - CEA"/>
        </authorList>
    </citation>
    <scope>NUCLEOTIDE SEQUENCE [LARGE SCALE GENOMIC DNA]</scope>
    <source>
        <strain evidence="5 6">RCC 1105</strain>
    </source>
</reference>
<name>K8F3F9_9CHLO</name>
<dbReference type="KEGG" id="bpg:Bathy09g02110"/>
<dbReference type="STRING" id="41875.K8F3F9"/>
<evidence type="ECO:0000313" key="5">
    <source>
        <dbReference type="EMBL" id="CCO66615.1"/>
    </source>
</evidence>
<dbReference type="InterPro" id="IPR052450">
    <property type="entry name" value="TRBD-Containing_Protein"/>
</dbReference>
<dbReference type="PROSITE" id="PS50090">
    <property type="entry name" value="MYB_LIKE"/>
    <property type="match status" value="1"/>
</dbReference>
<feature type="region of interest" description="Disordered" evidence="2">
    <location>
        <begin position="1"/>
        <end position="73"/>
    </location>
</feature>
<feature type="compositionally biased region" description="Basic and acidic residues" evidence="2">
    <location>
        <begin position="327"/>
        <end position="346"/>
    </location>
</feature>
<dbReference type="PANTHER" id="PTHR46734:SF1">
    <property type="entry name" value="TELOMERIC REPEAT-BINDING FACTOR 1"/>
    <property type="match status" value="1"/>
</dbReference>
<keyword evidence="6" id="KW-1185">Reference proteome</keyword>
<dbReference type="PROSITE" id="PS51294">
    <property type="entry name" value="HTH_MYB"/>
    <property type="match status" value="1"/>
</dbReference>
<dbReference type="PANTHER" id="PTHR46734">
    <property type="entry name" value="TELOMERIC REPEAT-BINDING FACTOR 1 TERF1"/>
    <property type="match status" value="1"/>
</dbReference>
<keyword evidence="1" id="KW-0539">Nucleus</keyword>
<dbReference type="eggNOG" id="ENOG502SBUF">
    <property type="taxonomic scope" value="Eukaryota"/>
</dbReference>
<sequence>MAAPKKKKGVVSKGTLKAVPAKKKAAVAKKAPAKKAPVKKQRPQADSSDDDANEEEKKPHIQIHQQQQQLVPRPQQPIAARNNIPLDPYAFSPDDEADANKKYQFSVMCMMGKDINIPLQLDIEKDAAITALKKKISDRTGGKLALNDMILTLGANVCKRSMTVRQAGIKNNVQIILTLKEDLAKFKVSLSDERDMTQEEVRAALQMVGVAVDVVDDIDPEDKVKSQQKKPYRNADGKAKDRERFTEEEVKALIDGVAAYGLGKWSEILTQSFGQSERTGVDLKDKWRNLTLAASRPPGFTFRVSYMNAELLQRVREVKAQVEEKKKKAAAFRDQKSGRSRQDDIAKAQAEAAQNIQAHGDLGYHA</sequence>
<protein>
    <submittedName>
        <fullName evidence="5">Uncharacterized protein</fullName>
    </submittedName>
</protein>
<feature type="region of interest" description="Disordered" evidence="2">
    <location>
        <begin position="222"/>
        <end position="241"/>
    </location>
</feature>
<evidence type="ECO:0000256" key="1">
    <source>
        <dbReference type="ARBA" id="ARBA00023242"/>
    </source>
</evidence>
<evidence type="ECO:0000259" key="3">
    <source>
        <dbReference type="PROSITE" id="PS50090"/>
    </source>
</evidence>
<dbReference type="GeneID" id="19013718"/>
<dbReference type="AlphaFoldDB" id="K8F3F9"/>
<dbReference type="InterPro" id="IPR001005">
    <property type="entry name" value="SANT/Myb"/>
</dbReference>
<feature type="region of interest" description="Disordered" evidence="2">
    <location>
        <begin position="327"/>
        <end position="352"/>
    </location>
</feature>
<organism evidence="5 6">
    <name type="scientific">Bathycoccus prasinos</name>
    <dbReference type="NCBI Taxonomy" id="41875"/>
    <lineage>
        <taxon>Eukaryota</taxon>
        <taxon>Viridiplantae</taxon>
        <taxon>Chlorophyta</taxon>
        <taxon>Mamiellophyceae</taxon>
        <taxon>Mamiellales</taxon>
        <taxon>Bathycoccaceae</taxon>
        <taxon>Bathycoccus</taxon>
    </lineage>
</organism>
<dbReference type="InterPro" id="IPR029071">
    <property type="entry name" value="Ubiquitin-like_domsf"/>
</dbReference>
<dbReference type="Proteomes" id="UP000198341">
    <property type="component" value="Chromosome 9"/>
</dbReference>
<evidence type="ECO:0000313" key="6">
    <source>
        <dbReference type="Proteomes" id="UP000198341"/>
    </source>
</evidence>
<dbReference type="InterPro" id="IPR017930">
    <property type="entry name" value="Myb_dom"/>
</dbReference>
<accession>K8F3F9</accession>
<feature type="compositionally biased region" description="Basic residues" evidence="2">
    <location>
        <begin position="1"/>
        <end position="10"/>
    </location>
</feature>
<feature type="compositionally biased region" description="Low complexity" evidence="2">
    <location>
        <begin position="62"/>
        <end position="73"/>
    </location>
</feature>
<dbReference type="InterPro" id="IPR009057">
    <property type="entry name" value="Homeodomain-like_sf"/>
</dbReference>
<dbReference type="EMBL" id="FO082270">
    <property type="protein sequence ID" value="CCO66615.1"/>
    <property type="molecule type" value="Genomic_DNA"/>
</dbReference>
<evidence type="ECO:0000256" key="2">
    <source>
        <dbReference type="SAM" id="MobiDB-lite"/>
    </source>
</evidence>
<proteinExistence type="predicted"/>
<evidence type="ECO:0000259" key="4">
    <source>
        <dbReference type="PROSITE" id="PS51294"/>
    </source>
</evidence>
<feature type="domain" description="HTH myb-type" evidence="4">
    <location>
        <begin position="237"/>
        <end position="295"/>
    </location>
</feature>